<proteinExistence type="predicted"/>
<accession>A0ACA9RSP9</accession>
<sequence length="58" mass="6964">YEEKNFAEVITFKLMSSHQQQKLEFIEMSVDYDLRVFKYIHPTLGTHYAARKLQLQQA</sequence>
<protein>
    <submittedName>
        <fullName evidence="1">29105_t:CDS:1</fullName>
    </submittedName>
</protein>
<comment type="caution">
    <text evidence="1">The sequence shown here is derived from an EMBL/GenBank/DDBJ whole genome shotgun (WGS) entry which is preliminary data.</text>
</comment>
<reference evidence="1" key="1">
    <citation type="submission" date="2021-06" db="EMBL/GenBank/DDBJ databases">
        <authorList>
            <person name="Kallberg Y."/>
            <person name="Tangrot J."/>
            <person name="Rosling A."/>
        </authorList>
    </citation>
    <scope>NUCLEOTIDE SEQUENCE</scope>
    <source>
        <strain evidence="1">MA461A</strain>
    </source>
</reference>
<dbReference type="Proteomes" id="UP000789920">
    <property type="component" value="Unassembled WGS sequence"/>
</dbReference>
<organism evidence="1 2">
    <name type="scientific">Racocetra persica</name>
    <dbReference type="NCBI Taxonomy" id="160502"/>
    <lineage>
        <taxon>Eukaryota</taxon>
        <taxon>Fungi</taxon>
        <taxon>Fungi incertae sedis</taxon>
        <taxon>Mucoromycota</taxon>
        <taxon>Glomeromycotina</taxon>
        <taxon>Glomeromycetes</taxon>
        <taxon>Diversisporales</taxon>
        <taxon>Gigasporaceae</taxon>
        <taxon>Racocetra</taxon>
    </lineage>
</organism>
<dbReference type="EMBL" id="CAJVQC010068683">
    <property type="protein sequence ID" value="CAG8808291.1"/>
    <property type="molecule type" value="Genomic_DNA"/>
</dbReference>
<name>A0ACA9RSP9_9GLOM</name>
<evidence type="ECO:0000313" key="1">
    <source>
        <dbReference type="EMBL" id="CAG8808291.1"/>
    </source>
</evidence>
<feature type="non-terminal residue" evidence="1">
    <location>
        <position position="1"/>
    </location>
</feature>
<feature type="non-terminal residue" evidence="1">
    <location>
        <position position="58"/>
    </location>
</feature>
<keyword evidence="2" id="KW-1185">Reference proteome</keyword>
<gene>
    <name evidence="1" type="ORF">RPERSI_LOCUS22589</name>
</gene>
<evidence type="ECO:0000313" key="2">
    <source>
        <dbReference type="Proteomes" id="UP000789920"/>
    </source>
</evidence>